<reference evidence="2" key="2">
    <citation type="journal article" date="2015" name="Data Brief">
        <title>Shoot transcriptome of the giant reed, Arundo donax.</title>
        <authorList>
            <person name="Barrero R.A."/>
            <person name="Guerrero F.D."/>
            <person name="Moolhuijzen P."/>
            <person name="Goolsby J.A."/>
            <person name="Tidwell J."/>
            <person name="Bellgard S.E."/>
            <person name="Bellgard M.I."/>
        </authorList>
    </citation>
    <scope>NUCLEOTIDE SEQUENCE</scope>
    <source>
        <tissue evidence="2">Shoot tissue taken approximately 20 cm above the soil surface</tissue>
    </source>
</reference>
<organism evidence="2">
    <name type="scientific">Arundo donax</name>
    <name type="common">Giant reed</name>
    <name type="synonym">Donax arundinaceus</name>
    <dbReference type="NCBI Taxonomy" id="35708"/>
    <lineage>
        <taxon>Eukaryota</taxon>
        <taxon>Viridiplantae</taxon>
        <taxon>Streptophyta</taxon>
        <taxon>Embryophyta</taxon>
        <taxon>Tracheophyta</taxon>
        <taxon>Spermatophyta</taxon>
        <taxon>Magnoliopsida</taxon>
        <taxon>Liliopsida</taxon>
        <taxon>Poales</taxon>
        <taxon>Poaceae</taxon>
        <taxon>PACMAD clade</taxon>
        <taxon>Arundinoideae</taxon>
        <taxon>Arundineae</taxon>
        <taxon>Arundo</taxon>
    </lineage>
</organism>
<feature type="region of interest" description="Disordered" evidence="1">
    <location>
        <begin position="1"/>
        <end position="21"/>
    </location>
</feature>
<evidence type="ECO:0000313" key="2">
    <source>
        <dbReference type="EMBL" id="JAD67664.1"/>
    </source>
</evidence>
<proteinExistence type="predicted"/>
<dbReference type="EMBL" id="GBRH01230231">
    <property type="protein sequence ID" value="JAD67664.1"/>
    <property type="molecule type" value="Transcribed_RNA"/>
</dbReference>
<evidence type="ECO:0000256" key="1">
    <source>
        <dbReference type="SAM" id="MobiDB-lite"/>
    </source>
</evidence>
<accession>A0A0A9BUH2</accession>
<name>A0A0A9BUH2_ARUDO</name>
<protein>
    <submittedName>
        <fullName evidence="2">ZCN14</fullName>
    </submittedName>
</protein>
<dbReference type="AlphaFoldDB" id="A0A0A9BUH2"/>
<feature type="compositionally biased region" description="Low complexity" evidence="1">
    <location>
        <begin position="1"/>
        <end position="19"/>
    </location>
</feature>
<sequence>MHIIPPHIMSSSHSSPTSSRLPLAVEVDGGDRRAEVVQLGKVAAAEVLSPPRGVDCLPA</sequence>
<reference evidence="2" key="1">
    <citation type="submission" date="2014-09" db="EMBL/GenBank/DDBJ databases">
        <authorList>
            <person name="Magalhaes I.L.F."/>
            <person name="Oliveira U."/>
            <person name="Santos F.R."/>
            <person name="Vidigal T.H.D.A."/>
            <person name="Brescovit A.D."/>
            <person name="Santos A.J."/>
        </authorList>
    </citation>
    <scope>NUCLEOTIDE SEQUENCE</scope>
    <source>
        <tissue evidence="2">Shoot tissue taken approximately 20 cm above the soil surface</tissue>
    </source>
</reference>